<keyword evidence="2" id="KW-1185">Reference proteome</keyword>
<evidence type="ECO:0000313" key="2">
    <source>
        <dbReference type="Proteomes" id="UP001056778"/>
    </source>
</evidence>
<comment type="caution">
    <text evidence="1">The sequence shown here is derived from an EMBL/GenBank/DDBJ whole genome shotgun (WGS) entry which is preliminary data.</text>
</comment>
<organism evidence="1 2">
    <name type="scientific">Holotrichia oblita</name>
    <name type="common">Chafer beetle</name>
    <dbReference type="NCBI Taxonomy" id="644536"/>
    <lineage>
        <taxon>Eukaryota</taxon>
        <taxon>Metazoa</taxon>
        <taxon>Ecdysozoa</taxon>
        <taxon>Arthropoda</taxon>
        <taxon>Hexapoda</taxon>
        <taxon>Insecta</taxon>
        <taxon>Pterygota</taxon>
        <taxon>Neoptera</taxon>
        <taxon>Endopterygota</taxon>
        <taxon>Coleoptera</taxon>
        <taxon>Polyphaga</taxon>
        <taxon>Scarabaeiformia</taxon>
        <taxon>Scarabaeidae</taxon>
        <taxon>Melolonthinae</taxon>
        <taxon>Holotrichia</taxon>
    </lineage>
</organism>
<proteinExistence type="predicted"/>
<gene>
    <name evidence="1" type="ORF">MML48_1g09957</name>
</gene>
<evidence type="ECO:0000313" key="1">
    <source>
        <dbReference type="EMBL" id="KAI4470506.1"/>
    </source>
</evidence>
<protein>
    <submittedName>
        <fullName evidence="1">Coiled-coil-helix-coiled-coil-helix domain containing 6</fullName>
    </submittedName>
</protein>
<accession>A0ACB9TUM8</accession>
<name>A0ACB9TUM8_HOLOL</name>
<dbReference type="Proteomes" id="UP001056778">
    <property type="component" value="Chromosome 1"/>
</dbReference>
<reference evidence="1" key="1">
    <citation type="submission" date="2022-04" db="EMBL/GenBank/DDBJ databases">
        <title>Chromosome-scale genome assembly of Holotrichia oblita Faldermann.</title>
        <authorList>
            <person name="Rongchong L."/>
        </authorList>
    </citation>
    <scope>NUCLEOTIDE SEQUENCE</scope>
    <source>
        <strain evidence="1">81SQS9</strain>
    </source>
</reference>
<dbReference type="EMBL" id="CM043015">
    <property type="protein sequence ID" value="KAI4470506.1"/>
    <property type="molecule type" value="Genomic_DNA"/>
</dbReference>
<sequence length="196" mass="22795">MGGQTSKTRKFTLENEEPRNVIKVSDEVVSRLRKSMEEVLHIYMSCCMFRGKKKAAAEQPPLYASGVEGQPPPFYHYEPSLTSLKIRQEAVDNLKKNDEYWENRIKDLEKRHEKMRVIMEEEFTKAVEDFRVTRLREPAECPELCTNVKKNVVDCYKMYSREPMRCAKEVQAFTACVDSNRITIVEEARCTAVKAS</sequence>